<gene>
    <name evidence="9" type="primary">psmB</name>
    <name evidence="11" type="ordered locus">Mfer_0392</name>
</gene>
<reference evidence="11 12" key="1">
    <citation type="journal article" date="2010" name="Stand. Genomic Sci.">
        <title>Complete genome sequence of Methanothermus fervidus type strain (V24S).</title>
        <authorList>
            <person name="Anderson I."/>
            <person name="Djao O.D."/>
            <person name="Misra M."/>
            <person name="Chertkov O."/>
            <person name="Nolan M."/>
            <person name="Lucas S."/>
            <person name="Lapidus A."/>
            <person name="Del Rio T.G."/>
            <person name="Tice H."/>
            <person name="Cheng J.F."/>
            <person name="Tapia R."/>
            <person name="Han C."/>
            <person name="Goodwin L."/>
            <person name="Pitluck S."/>
            <person name="Liolios K."/>
            <person name="Ivanova N."/>
            <person name="Mavromatis K."/>
            <person name="Mikhailova N."/>
            <person name="Pati A."/>
            <person name="Brambilla E."/>
            <person name="Chen A."/>
            <person name="Palaniappan K."/>
            <person name="Land M."/>
            <person name="Hauser L."/>
            <person name="Chang Y.J."/>
            <person name="Jeffries C.D."/>
            <person name="Sikorski J."/>
            <person name="Spring S."/>
            <person name="Rohde M."/>
            <person name="Eichinger K."/>
            <person name="Huber H."/>
            <person name="Wirth R."/>
            <person name="Goker M."/>
            <person name="Detter J.C."/>
            <person name="Woyke T."/>
            <person name="Bristow J."/>
            <person name="Eisen J.A."/>
            <person name="Markowitz V."/>
            <person name="Hugenholtz P."/>
            <person name="Klenk H.P."/>
            <person name="Kyrpides N.C."/>
        </authorList>
    </citation>
    <scope>NUCLEOTIDE SEQUENCE [LARGE SCALE GENOMIC DNA]</scope>
    <source>
        <strain evidence="12">ATCC 43054 / DSM 2088 / JCM 10308 / V24 S</strain>
    </source>
</reference>
<dbReference type="InterPro" id="IPR023333">
    <property type="entry name" value="Proteasome_suB-type"/>
</dbReference>
<comment type="function">
    <text evidence="9">Component of the proteasome core, a large protease complex with broad specificity involved in protein degradation.</text>
</comment>
<accession>E3GY12</accession>
<keyword evidence="5 9" id="KW-0378">Hydrolase</keyword>
<keyword evidence="3 9" id="KW-0645">Protease</keyword>
<evidence type="ECO:0000256" key="1">
    <source>
        <dbReference type="ARBA" id="ARBA00001198"/>
    </source>
</evidence>
<dbReference type="OrthoDB" id="6330at2157"/>
<evidence type="ECO:0000256" key="2">
    <source>
        <dbReference type="ARBA" id="ARBA00022490"/>
    </source>
</evidence>
<evidence type="ECO:0000256" key="5">
    <source>
        <dbReference type="ARBA" id="ARBA00022801"/>
    </source>
</evidence>
<dbReference type="HAMAP" id="MF_02113_A">
    <property type="entry name" value="Proteasome_B_A"/>
    <property type="match status" value="1"/>
</dbReference>
<protein>
    <recommendedName>
        <fullName evidence="9">Proteasome subunit beta</fullName>
        <ecNumber evidence="9">3.4.25.1</ecNumber>
    </recommendedName>
    <alternativeName>
        <fullName evidence="9">20S proteasome beta subunit</fullName>
    </alternativeName>
    <alternativeName>
        <fullName evidence="9">Proteasome core protein PsmB</fullName>
    </alternativeName>
</protein>
<dbReference type="AlphaFoldDB" id="E3GY12"/>
<dbReference type="InterPro" id="IPR001353">
    <property type="entry name" value="Proteasome_sua/b"/>
</dbReference>
<dbReference type="MEROPS" id="T01.002"/>
<keyword evidence="4 9" id="KW-0888">Threonine protease</keyword>
<evidence type="ECO:0000256" key="3">
    <source>
        <dbReference type="ARBA" id="ARBA00022670"/>
    </source>
</evidence>
<dbReference type="GO" id="GO:0005737">
    <property type="term" value="C:cytoplasm"/>
    <property type="evidence" value="ECO:0007669"/>
    <property type="project" value="UniProtKB-SubCell"/>
</dbReference>
<dbReference type="Proteomes" id="UP000002315">
    <property type="component" value="Chromosome"/>
</dbReference>
<comment type="subcellular location">
    <subcellularLocation>
        <location evidence="9">Cytoplasm</location>
    </subcellularLocation>
</comment>
<dbReference type="Gene3D" id="3.60.20.10">
    <property type="entry name" value="Glutamine Phosphoribosylpyrophosphate, subunit 1, domain 1"/>
    <property type="match status" value="1"/>
</dbReference>
<dbReference type="GO" id="GO:0019774">
    <property type="term" value="C:proteasome core complex, beta-subunit complex"/>
    <property type="evidence" value="ECO:0007669"/>
    <property type="project" value="UniProtKB-UniRule"/>
</dbReference>
<dbReference type="GO" id="GO:0004298">
    <property type="term" value="F:threonine-type endopeptidase activity"/>
    <property type="evidence" value="ECO:0007669"/>
    <property type="project" value="UniProtKB-UniRule"/>
</dbReference>
<evidence type="ECO:0000256" key="4">
    <source>
        <dbReference type="ARBA" id="ARBA00022698"/>
    </source>
</evidence>
<evidence type="ECO:0000256" key="8">
    <source>
        <dbReference type="ARBA" id="ARBA00023145"/>
    </source>
</evidence>
<dbReference type="Pfam" id="PF00227">
    <property type="entry name" value="Proteasome"/>
    <property type="match status" value="1"/>
</dbReference>
<evidence type="ECO:0000313" key="12">
    <source>
        <dbReference type="Proteomes" id="UP000002315"/>
    </source>
</evidence>
<dbReference type="SUPFAM" id="SSF56235">
    <property type="entry name" value="N-terminal nucleophile aminohydrolases (Ntn hydrolases)"/>
    <property type="match status" value="1"/>
</dbReference>
<feature type="propeptide" id="PRO_5005047019" description="Removed in mature form; by autocatalysis" evidence="9">
    <location>
        <begin position="1"/>
        <end position="9"/>
    </location>
</feature>
<evidence type="ECO:0000256" key="9">
    <source>
        <dbReference type="HAMAP-Rule" id="MF_02113"/>
    </source>
</evidence>
<dbReference type="GO" id="GO:0010498">
    <property type="term" value="P:proteasomal protein catabolic process"/>
    <property type="evidence" value="ECO:0007669"/>
    <property type="project" value="UniProtKB-UniRule"/>
</dbReference>
<keyword evidence="2 9" id="KW-0963">Cytoplasm</keyword>
<feature type="active site" description="Nucleophile" evidence="9 10">
    <location>
        <position position="10"/>
    </location>
</feature>
<dbReference type="EC" id="3.4.25.1" evidence="9"/>
<keyword evidence="6 9" id="KW-0068">Autocatalytic cleavage</keyword>
<sequence>MSNRNNFKGTTTVGIVCKDGIVFASEKRATLGNLIAHKAVDKIFKIDEHLATTVAGSVGDAQKLVEYLKAEVRLYKLRTGKPATVRAAASIASNILHASRMFPFIVQMLIGGIDETGPKIYSVDPAGGKIEDKYVSTGSGSPIAYGVLEDRYKKDMSVEDAINIALRAIKSSTKRDTFSGDGISLAVVTEKEGFKRFDEKYIKSKIKEIDC</sequence>
<evidence type="ECO:0000256" key="7">
    <source>
        <dbReference type="ARBA" id="ARBA00022942"/>
    </source>
</evidence>
<dbReference type="InterPro" id="IPR019983">
    <property type="entry name" value="Pept_T1A_Psome_bsu_arc"/>
</dbReference>
<dbReference type="EMBL" id="CP002278">
    <property type="protein sequence ID" value="ADP77194.1"/>
    <property type="molecule type" value="Genomic_DNA"/>
</dbReference>
<comment type="catalytic activity">
    <reaction evidence="1 9">
        <text>Cleavage of peptide bonds with very broad specificity.</text>
        <dbReference type="EC" id="3.4.25.1"/>
    </reaction>
</comment>
<evidence type="ECO:0000313" key="11">
    <source>
        <dbReference type="EMBL" id="ADP77194.1"/>
    </source>
</evidence>
<evidence type="ECO:0000256" key="6">
    <source>
        <dbReference type="ARBA" id="ARBA00022813"/>
    </source>
</evidence>
<evidence type="ECO:0000256" key="10">
    <source>
        <dbReference type="PIRSR" id="PIRSR600243-1"/>
    </source>
</evidence>
<dbReference type="PRINTS" id="PR00141">
    <property type="entry name" value="PROTEASOME"/>
</dbReference>
<keyword evidence="7 9" id="KW-0647">Proteasome</keyword>
<comment type="subunit">
    <text evidence="9">The 20S proteasome core is composed of 14 alpha and 14 beta subunits that assemble into four stacked heptameric rings, resulting in a barrel-shaped structure. The two inner rings, each composed of seven catalytic beta subunits, are sandwiched by two outer rings, each composed of seven alpha subunits. The catalytic chamber with the active sites is on the inside of the barrel. Has a gated structure, the ends of the cylinder being occluded by the N-termini of the alpha-subunits. Is capped at one or both ends by the proteasome regulatory ATPase, PAN.</text>
</comment>
<organism evidence="11 12">
    <name type="scientific">Methanothermus fervidus (strain ATCC 43054 / DSM 2088 / JCM 10308 / V24 S)</name>
    <dbReference type="NCBI Taxonomy" id="523846"/>
    <lineage>
        <taxon>Archaea</taxon>
        <taxon>Methanobacteriati</taxon>
        <taxon>Methanobacteriota</taxon>
        <taxon>Methanomada group</taxon>
        <taxon>Methanobacteria</taxon>
        <taxon>Methanobacteriales</taxon>
        <taxon>Methanothermaceae</taxon>
        <taxon>Methanothermus</taxon>
    </lineage>
</organism>
<dbReference type="STRING" id="523846.Mfer_0392"/>
<dbReference type="FunFam" id="3.60.20.10:FF:000049">
    <property type="entry name" value="Proteasome subunit beta"/>
    <property type="match status" value="1"/>
</dbReference>
<dbReference type="PROSITE" id="PS00854">
    <property type="entry name" value="PROTEASOME_BETA_1"/>
    <property type="match status" value="1"/>
</dbReference>
<keyword evidence="8 9" id="KW-0865">Zymogen</keyword>
<dbReference type="KEGG" id="mfv:Mfer_0392"/>
<dbReference type="PROSITE" id="PS51476">
    <property type="entry name" value="PROTEASOME_BETA_2"/>
    <property type="match status" value="1"/>
</dbReference>
<keyword evidence="12" id="KW-1185">Reference proteome</keyword>
<comment type="similarity">
    <text evidence="9">Belongs to the peptidase T1B family.</text>
</comment>
<dbReference type="InterPro" id="IPR016050">
    <property type="entry name" value="Proteasome_bsu_CS"/>
</dbReference>
<dbReference type="PANTHER" id="PTHR32194">
    <property type="entry name" value="METALLOPROTEASE TLDD"/>
    <property type="match status" value="1"/>
</dbReference>
<dbReference type="InterPro" id="IPR029055">
    <property type="entry name" value="Ntn_hydrolases_N"/>
</dbReference>
<dbReference type="CDD" id="cd03764">
    <property type="entry name" value="proteasome_beta_archeal"/>
    <property type="match status" value="1"/>
</dbReference>
<name>E3GY12_METFV</name>
<feature type="chain" id="PRO_5023457552" description="Proteasome subunit beta" evidence="9">
    <location>
        <begin position="10"/>
        <end position="211"/>
    </location>
</feature>
<dbReference type="NCBIfam" id="TIGR03634">
    <property type="entry name" value="arc_protsome_B"/>
    <property type="match status" value="1"/>
</dbReference>
<dbReference type="HOGENOM" id="CLU_035750_7_2_2"/>
<dbReference type="InterPro" id="IPR000243">
    <property type="entry name" value="Pept_T1A_subB"/>
</dbReference>
<comment type="activity regulation">
    <text evidence="9">The formation of the proteasomal ATPase PAN-20S proteasome complex, via the docking of the C-termini of PAN into the intersubunit pockets in the alpha-rings, triggers opening of the gate for substrate entry. Interconversion between the open-gate and close-gate conformations leads to a dynamic regulation of the 20S proteasome proteolysis activity.</text>
</comment>
<proteinExistence type="inferred from homology"/>
<dbReference type="PANTHER" id="PTHR32194:SF0">
    <property type="entry name" value="ATP-DEPENDENT PROTEASE SUBUNIT HSLV"/>
    <property type="match status" value="1"/>
</dbReference>